<evidence type="ECO:0000313" key="15">
    <source>
        <dbReference type="Proteomes" id="UP000001950"/>
    </source>
</evidence>
<evidence type="ECO:0000256" key="7">
    <source>
        <dbReference type="ARBA" id="ARBA00022679"/>
    </source>
</evidence>
<evidence type="ECO:0000256" key="1">
    <source>
        <dbReference type="ARBA" id="ARBA00004496"/>
    </source>
</evidence>
<dbReference type="STRING" id="5874.Q4U8I5"/>
<dbReference type="PANTHER" id="PTHR30027">
    <property type="entry name" value="RIBOSOMAL RNA SMALL SUBUNIT METHYLTRANSFERASE E"/>
    <property type="match status" value="1"/>
</dbReference>
<evidence type="ECO:0000256" key="6">
    <source>
        <dbReference type="ARBA" id="ARBA00022603"/>
    </source>
</evidence>
<dbReference type="NCBIfam" id="TIGR00046">
    <property type="entry name" value="RsmE family RNA methyltransferase"/>
    <property type="match status" value="1"/>
</dbReference>
<dbReference type="AlphaFoldDB" id="Q4U8I5"/>
<dbReference type="SUPFAM" id="SSF75217">
    <property type="entry name" value="alpha/beta knot"/>
    <property type="match status" value="1"/>
</dbReference>
<dbReference type="PIRSF" id="PIRSF015601">
    <property type="entry name" value="MTase_slr0722"/>
    <property type="match status" value="1"/>
</dbReference>
<keyword evidence="7 13" id="KW-0808">Transferase</keyword>
<evidence type="ECO:0000313" key="12">
    <source>
        <dbReference type="EMBL" id="CAI76868.1"/>
    </source>
</evidence>
<dbReference type="VEuPathDB" id="PiroplasmaDB:TA11175"/>
<dbReference type="GO" id="GO:0005737">
    <property type="term" value="C:cytoplasm"/>
    <property type="evidence" value="ECO:0007669"/>
    <property type="project" value="UniProtKB-SubCell"/>
</dbReference>
<dbReference type="InterPro" id="IPR006700">
    <property type="entry name" value="RsmE"/>
</dbReference>
<comment type="subcellular location">
    <subcellularLocation>
        <location evidence="1">Cytoplasm</location>
    </subcellularLocation>
</comment>
<dbReference type="GO" id="GO:0070475">
    <property type="term" value="P:rRNA base methylation"/>
    <property type="evidence" value="ECO:0007669"/>
    <property type="project" value="TreeGrafter"/>
</dbReference>
<dbReference type="EMBL" id="UIVT01000004">
    <property type="protein sequence ID" value="SVP95050.1"/>
    <property type="molecule type" value="Genomic_DNA"/>
</dbReference>
<reference evidence="13" key="2">
    <citation type="submission" date="2018-07" db="EMBL/GenBank/DDBJ databases">
        <authorList>
            <person name="Quirk P.G."/>
            <person name="Krulwich T.A."/>
        </authorList>
    </citation>
    <scope>NUCLEOTIDE SEQUENCE</scope>
    <source>
        <strain evidence="13">Anand</strain>
    </source>
</reference>
<comment type="function">
    <text evidence="9">Specifically methylates the N3 position of the uracil ring of uridine 1498 (m3U1498) in 16S rRNA. Acts on the fully assembled 30S ribosomal subunit.</text>
</comment>
<dbReference type="InParanoid" id="Q4U8I5"/>
<dbReference type="RefSeq" id="XP_953493.1">
    <property type="nucleotide sequence ID" value="XM_948400.1"/>
</dbReference>
<keyword evidence="15" id="KW-1185">Reference proteome</keyword>
<evidence type="ECO:0000256" key="5">
    <source>
        <dbReference type="ARBA" id="ARBA00022552"/>
    </source>
</evidence>
<gene>
    <name evidence="12" type="ORF">TA11175</name>
    <name evidence="13" type="ORF">TAT_000378100</name>
    <name evidence="14" type="ORF">TAV_000378000</name>
</gene>
<comment type="similarity">
    <text evidence="2">Belongs to the RNA methyltransferase RsmE family.</text>
</comment>
<keyword evidence="5" id="KW-0698">rRNA processing</keyword>
<dbReference type="EMBL" id="CR940353">
    <property type="protein sequence ID" value="CAI76868.1"/>
    <property type="molecule type" value="Genomic_DNA"/>
</dbReference>
<dbReference type="PANTHER" id="PTHR30027:SF3">
    <property type="entry name" value="16S RRNA (URACIL(1498)-N(3))-METHYLTRANSFERASE"/>
    <property type="match status" value="1"/>
</dbReference>
<evidence type="ECO:0000313" key="14">
    <source>
        <dbReference type="EMBL" id="SVP95615.1"/>
    </source>
</evidence>
<feature type="domain" description="Ribosomal RNA small subunit methyltransferase E methyltransferase" evidence="11">
    <location>
        <begin position="104"/>
        <end position="218"/>
    </location>
</feature>
<dbReference type="InterPro" id="IPR046886">
    <property type="entry name" value="RsmE_MTase_dom"/>
</dbReference>
<protein>
    <recommendedName>
        <fullName evidence="3">16S rRNA (uracil(1498)-N(3))-methyltransferase</fullName>
        <ecNumber evidence="3">2.1.1.193</ecNumber>
    </recommendedName>
</protein>
<evidence type="ECO:0000256" key="8">
    <source>
        <dbReference type="ARBA" id="ARBA00022691"/>
    </source>
</evidence>
<dbReference type="eggNOG" id="ENOG502S5QK">
    <property type="taxonomic scope" value="Eukaryota"/>
</dbReference>
<sequence>MNLILFRYSDIVDSESTLTVDIIDKNTINHLLNVLKVHVGKLLRVGILNSTLDYGVVESITKWSIKLKLSENFKLYPPVIEKPVVDLVVGIPRPKSLDKLLQLSKESINKSLILGLQQGVCTLMPEVTMFISLGDYERACKQKDYAMKLIAHPDSEQTLGSLNLNTHVKGPILVAIGPEGGWLDHELAYYKKLGFVQFKLTDRILRTEVAAVAILSQMSLLLNDPTVRNGLEPAKR</sequence>
<evidence type="ECO:0000256" key="2">
    <source>
        <dbReference type="ARBA" id="ARBA00005528"/>
    </source>
</evidence>
<keyword evidence="8" id="KW-0949">S-adenosyl-L-methionine</keyword>
<dbReference type="Gene3D" id="3.40.1280.10">
    <property type="match status" value="2"/>
</dbReference>
<dbReference type="EC" id="2.1.1.193" evidence="3"/>
<dbReference type="OMA" id="WQTPFLE"/>
<evidence type="ECO:0000259" key="11">
    <source>
        <dbReference type="Pfam" id="PF04452"/>
    </source>
</evidence>
<dbReference type="Pfam" id="PF04452">
    <property type="entry name" value="Methyltrans_RNA"/>
    <property type="match status" value="1"/>
</dbReference>
<dbReference type="GO" id="GO:0070042">
    <property type="term" value="F:rRNA (uridine-N3-)-methyltransferase activity"/>
    <property type="evidence" value="ECO:0007669"/>
    <property type="project" value="TreeGrafter"/>
</dbReference>
<reference evidence="12 15" key="1">
    <citation type="journal article" date="2005" name="Science">
        <title>Genome of the host-cell transforming parasite Theileria annulata compared with T. parva.</title>
        <authorList>
            <person name="Pain A."/>
            <person name="Renauld H."/>
            <person name="Berriman M."/>
            <person name="Murphy L."/>
            <person name="Yeats C.A."/>
            <person name="Weir W."/>
            <person name="Kerhornou A."/>
            <person name="Aslett M."/>
            <person name="Bishop R."/>
            <person name="Bouchier C."/>
            <person name="Cochet M."/>
            <person name="Coulson R.M.R."/>
            <person name="Cronin A."/>
            <person name="de Villiers E.P."/>
            <person name="Fraser A."/>
            <person name="Fosker N."/>
            <person name="Gardner M."/>
            <person name="Goble A."/>
            <person name="Griffiths-Jones S."/>
            <person name="Harris D.E."/>
            <person name="Katzer F."/>
            <person name="Larke N."/>
            <person name="Lord A."/>
            <person name="Maser P."/>
            <person name="McKellar S."/>
            <person name="Mooney P."/>
            <person name="Morton F."/>
            <person name="Nene V."/>
            <person name="O'Neil S."/>
            <person name="Price C."/>
            <person name="Quail M.A."/>
            <person name="Rabbinowitsch E."/>
            <person name="Rawlings N.D."/>
            <person name="Rutter S."/>
            <person name="Saunders D."/>
            <person name="Seeger K."/>
            <person name="Shah T."/>
            <person name="Squares R."/>
            <person name="Squares S."/>
            <person name="Tivey A."/>
            <person name="Walker A.R."/>
            <person name="Woodward J."/>
            <person name="Dobbelaere D.A.E."/>
            <person name="Langsley G."/>
            <person name="Rajandream M.A."/>
            <person name="McKeever D."/>
            <person name="Shiels B."/>
            <person name="Tait A."/>
            <person name="Barrell B.G."/>
            <person name="Hall N."/>
        </authorList>
    </citation>
    <scope>NUCLEOTIDE SEQUENCE [LARGE SCALE GENOMIC DNA]</scope>
    <source>
        <strain evidence="15">Ankara</strain>
        <strain evidence="12">Ankara isolate clone C9</strain>
    </source>
</reference>
<dbReference type="EMBL" id="UIVS01000004">
    <property type="protein sequence ID" value="SVP95615.1"/>
    <property type="molecule type" value="Genomic_DNA"/>
</dbReference>
<keyword evidence="6 13" id="KW-0489">Methyltransferase</keyword>
<proteinExistence type="inferred from homology"/>
<dbReference type="GeneID" id="3862891"/>
<dbReference type="OrthoDB" id="2021042at2759"/>
<name>Q4U8I5_THEAN</name>
<comment type="catalytic activity">
    <reaction evidence="10">
        <text>uridine(1498) in 16S rRNA + S-adenosyl-L-methionine = N(3)-methyluridine(1498) in 16S rRNA + S-adenosyl-L-homocysteine + H(+)</text>
        <dbReference type="Rhea" id="RHEA:42920"/>
        <dbReference type="Rhea" id="RHEA-COMP:10283"/>
        <dbReference type="Rhea" id="RHEA-COMP:10284"/>
        <dbReference type="ChEBI" id="CHEBI:15378"/>
        <dbReference type="ChEBI" id="CHEBI:57856"/>
        <dbReference type="ChEBI" id="CHEBI:59789"/>
        <dbReference type="ChEBI" id="CHEBI:65315"/>
        <dbReference type="ChEBI" id="CHEBI:74502"/>
        <dbReference type="EC" id="2.1.1.193"/>
    </reaction>
</comment>
<dbReference type="InterPro" id="IPR029028">
    <property type="entry name" value="Alpha/beta_knot_MTases"/>
</dbReference>
<dbReference type="KEGG" id="tan:TA11175"/>
<evidence type="ECO:0000313" key="13">
    <source>
        <dbReference type="EMBL" id="SVP95050.1"/>
    </source>
</evidence>
<organism evidence="12 15">
    <name type="scientific">Theileria annulata</name>
    <dbReference type="NCBI Taxonomy" id="5874"/>
    <lineage>
        <taxon>Eukaryota</taxon>
        <taxon>Sar</taxon>
        <taxon>Alveolata</taxon>
        <taxon>Apicomplexa</taxon>
        <taxon>Aconoidasida</taxon>
        <taxon>Piroplasmida</taxon>
        <taxon>Theileriidae</taxon>
        <taxon>Theileria</taxon>
    </lineage>
</organism>
<evidence type="ECO:0000256" key="4">
    <source>
        <dbReference type="ARBA" id="ARBA00022490"/>
    </source>
</evidence>
<evidence type="ECO:0000256" key="10">
    <source>
        <dbReference type="ARBA" id="ARBA00047944"/>
    </source>
</evidence>
<dbReference type="InterPro" id="IPR029026">
    <property type="entry name" value="tRNA_m1G_MTases_N"/>
</dbReference>
<accession>Q4U8I5</accession>
<evidence type="ECO:0000256" key="9">
    <source>
        <dbReference type="ARBA" id="ARBA00025699"/>
    </source>
</evidence>
<dbReference type="Proteomes" id="UP000001950">
    <property type="component" value="Chromosome 4"/>
</dbReference>
<dbReference type="CDD" id="cd18084">
    <property type="entry name" value="RsmE-like"/>
    <property type="match status" value="1"/>
</dbReference>
<evidence type="ECO:0000256" key="3">
    <source>
        <dbReference type="ARBA" id="ARBA00012328"/>
    </source>
</evidence>
<keyword evidence="4" id="KW-0963">Cytoplasm</keyword>